<reference evidence="3 4" key="1">
    <citation type="submission" date="2019-01" db="EMBL/GenBank/DDBJ databases">
        <authorList>
            <person name="Ferrante I. M."/>
        </authorList>
    </citation>
    <scope>NUCLEOTIDE SEQUENCE [LARGE SCALE GENOMIC DNA]</scope>
    <source>
        <strain evidence="3 4">B856</strain>
    </source>
</reference>
<protein>
    <recommendedName>
        <fullName evidence="5">C-type lectin domain-containing protein</fullName>
    </recommendedName>
</protein>
<dbReference type="Proteomes" id="UP000291116">
    <property type="component" value="Unassembled WGS sequence"/>
</dbReference>
<keyword evidence="2" id="KW-0732">Signal</keyword>
<organism evidence="3 4">
    <name type="scientific">Pseudo-nitzschia multistriata</name>
    <dbReference type="NCBI Taxonomy" id="183589"/>
    <lineage>
        <taxon>Eukaryota</taxon>
        <taxon>Sar</taxon>
        <taxon>Stramenopiles</taxon>
        <taxon>Ochrophyta</taxon>
        <taxon>Bacillariophyta</taxon>
        <taxon>Bacillariophyceae</taxon>
        <taxon>Bacillariophycidae</taxon>
        <taxon>Bacillariales</taxon>
        <taxon>Bacillariaceae</taxon>
        <taxon>Pseudo-nitzschia</taxon>
    </lineage>
</organism>
<sequence length="588" mass="63425">MRSSLFQIIIYLSTASILSVGADYACDFCPEPATLDSDDPFCKELLRLARSGDLYSEQTECDLNLQSLARRCKCSAPPKAPHAPCDPCAASTGTASMTIGKPLGKIAFHESTYSCIEMLYSARAGGLNADECKAFSISEIESHCGGCVETVQCDFDQSKCRSSQILVASNPDNYPGPSKLWSSSLTCEELIEGARAGDLLSEAGCRVFESSVEAAFQPGTFGLAIASLKECALQCDYDETANTSLNRKPPVPIQNDLILSPRSDVDGSRSVVPSDGPSLMPSDGPSLIPSDGPSILPSDGPSFPPIVKKKDRSGNSGLVYGDVPSDGPSLQPSDEPSLFINMDRANVVPDRSPKKKPHSKSCLVCDFDNDSAFYLYKDFGQTGVTFFEALSAPDHREACHEKDDYCDPKEPLYPDLENCYLADVTSFDDLIGIQAVIPPKKAAYISVYKNTITQFNQAKSCNQSNSTDVECTVENYRQSLAYGSENNVDDEDNAQMSTNSEEIPCSGLKEGWFNYGSNVAVPSGLWKNGQPSYCFSGPIQNAAAVWPVHPNGSNYGDMRDVNAGWKLTGAVYKCCKSLHTCTVSESSN</sequence>
<evidence type="ECO:0008006" key="5">
    <source>
        <dbReference type="Google" id="ProtNLM"/>
    </source>
</evidence>
<gene>
    <name evidence="3" type="ORF">PSNMU_V1.4_AUG-EV-PASAV3_0087380</name>
</gene>
<dbReference type="OrthoDB" id="50523at2759"/>
<feature type="chain" id="PRO_5019369751" description="C-type lectin domain-containing protein" evidence="2">
    <location>
        <begin position="22"/>
        <end position="588"/>
    </location>
</feature>
<keyword evidence="4" id="KW-1185">Reference proteome</keyword>
<name>A0A448ZIB2_9STRA</name>
<evidence type="ECO:0000256" key="1">
    <source>
        <dbReference type="SAM" id="MobiDB-lite"/>
    </source>
</evidence>
<feature type="region of interest" description="Disordered" evidence="1">
    <location>
        <begin position="243"/>
        <end position="333"/>
    </location>
</feature>
<dbReference type="AlphaFoldDB" id="A0A448ZIB2"/>
<dbReference type="EMBL" id="CAACVS010000385">
    <property type="protein sequence ID" value="VEU41790.1"/>
    <property type="molecule type" value="Genomic_DNA"/>
</dbReference>
<accession>A0A448ZIB2</accession>
<proteinExistence type="predicted"/>
<evidence type="ECO:0000256" key="2">
    <source>
        <dbReference type="SAM" id="SignalP"/>
    </source>
</evidence>
<evidence type="ECO:0000313" key="4">
    <source>
        <dbReference type="Proteomes" id="UP000291116"/>
    </source>
</evidence>
<feature type="signal peptide" evidence="2">
    <location>
        <begin position="1"/>
        <end position="21"/>
    </location>
</feature>
<evidence type="ECO:0000313" key="3">
    <source>
        <dbReference type="EMBL" id="VEU41790.1"/>
    </source>
</evidence>